<gene>
    <name evidence="1" type="ORF">GJQ55_02300</name>
</gene>
<evidence type="ECO:0000313" key="2">
    <source>
        <dbReference type="Proteomes" id="UP000596074"/>
    </source>
</evidence>
<dbReference type="RefSeq" id="WP_228345905.1">
    <property type="nucleotide sequence ID" value="NZ_CP045550.1"/>
</dbReference>
<dbReference type="Proteomes" id="UP000596074">
    <property type="component" value="Chromosome"/>
</dbReference>
<dbReference type="EMBL" id="CP046056">
    <property type="protein sequence ID" value="QQD23380.1"/>
    <property type="molecule type" value="Genomic_DNA"/>
</dbReference>
<dbReference type="AlphaFoldDB" id="A0A9E8FQ78"/>
<evidence type="ECO:0000313" key="1">
    <source>
        <dbReference type="EMBL" id="QQD23380.1"/>
    </source>
</evidence>
<name>A0A9E8FQ78_9GAMM</name>
<accession>A0A9E8FQ78</accession>
<sequence>MSIIFAVLAGFIMGGGLVGWQLSRRWQQQVREAEQSLQAIADQHQQEVQAGKALKQQVADLQFQLNQARNEVRALQPPAGR</sequence>
<protein>
    <submittedName>
        <fullName evidence="1">Uncharacterized protein</fullName>
    </submittedName>
</protein>
<proteinExistence type="predicted"/>
<reference evidence="1 2" key="1">
    <citation type="submission" date="2019-11" db="EMBL/GenBank/DDBJ databases">
        <title>Venatorbacter sp. nov. a predator of Campylobacter and other Gram-negative bacteria.</title>
        <authorList>
            <person name="Saeedi A."/>
            <person name="Cummings N.J."/>
            <person name="Connerton I.F."/>
            <person name="Connerton P.L."/>
        </authorList>
    </citation>
    <scope>NUCLEOTIDE SEQUENCE [LARGE SCALE GENOMIC DNA]</scope>
    <source>
        <strain evidence="1">XL5</strain>
    </source>
</reference>
<keyword evidence="2" id="KW-1185">Reference proteome</keyword>
<organism evidence="1 2">
    <name type="scientific">Venatoribacter cucullus</name>
    <dbReference type="NCBI Taxonomy" id="2661630"/>
    <lineage>
        <taxon>Bacteria</taxon>
        <taxon>Pseudomonadati</taxon>
        <taxon>Pseudomonadota</taxon>
        <taxon>Gammaproteobacteria</taxon>
        <taxon>Oceanospirillales</taxon>
        <taxon>Oceanospirillaceae</taxon>
        <taxon>Venatoribacter</taxon>
    </lineage>
</organism>
<dbReference type="KEGG" id="vcw:GJQ55_02300"/>